<evidence type="ECO:0000256" key="3">
    <source>
        <dbReference type="ARBA" id="ARBA00022618"/>
    </source>
</evidence>
<comment type="similarity">
    <text evidence="1">Belongs to the cyclin family. Cyclin D subfamily.</text>
</comment>
<evidence type="ECO:0000256" key="7">
    <source>
        <dbReference type="RuleBase" id="RU000383"/>
    </source>
</evidence>
<gene>
    <name evidence="10" type="ORF">LLUT_LOCUS17393</name>
</gene>
<dbReference type="InterPro" id="IPR048258">
    <property type="entry name" value="Cyclins_cyclin-box"/>
</dbReference>
<dbReference type="FunFam" id="1.10.472.10:FF:000040">
    <property type="entry name" value="D6-type cyclin"/>
    <property type="match status" value="1"/>
</dbReference>
<keyword evidence="3" id="KW-0132">Cell division</keyword>
<dbReference type="Proteomes" id="UP001497480">
    <property type="component" value="Unassembled WGS sequence"/>
</dbReference>
<dbReference type="SMART" id="SM01332">
    <property type="entry name" value="Cyclin_C"/>
    <property type="match status" value="1"/>
</dbReference>
<dbReference type="InterPro" id="IPR004367">
    <property type="entry name" value="Cyclin_C-dom"/>
</dbReference>
<evidence type="ECO:0000256" key="6">
    <source>
        <dbReference type="ARBA" id="ARBA00032263"/>
    </source>
</evidence>
<dbReference type="PANTHER" id="PTHR10177">
    <property type="entry name" value="CYCLINS"/>
    <property type="match status" value="1"/>
</dbReference>
<dbReference type="InterPro" id="IPR006671">
    <property type="entry name" value="Cyclin_N"/>
</dbReference>
<keyword evidence="4 7" id="KW-0195">Cyclin</keyword>
<dbReference type="SUPFAM" id="SSF47954">
    <property type="entry name" value="Cyclin-like"/>
    <property type="match status" value="1"/>
</dbReference>
<dbReference type="EMBL" id="CAXHTB010000012">
    <property type="protein sequence ID" value="CAL0316333.1"/>
    <property type="molecule type" value="Genomic_DNA"/>
</dbReference>
<dbReference type="SMART" id="SM00385">
    <property type="entry name" value="CYCLIN"/>
    <property type="match status" value="1"/>
</dbReference>
<dbReference type="Pfam" id="PF02984">
    <property type="entry name" value="Cyclin_C"/>
    <property type="match status" value="1"/>
</dbReference>
<dbReference type="Gene3D" id="1.10.472.10">
    <property type="entry name" value="Cyclin-like"/>
    <property type="match status" value="2"/>
</dbReference>
<evidence type="ECO:0000256" key="4">
    <source>
        <dbReference type="ARBA" id="ARBA00023127"/>
    </source>
</evidence>
<name>A0AAV1X3V2_LUPLU</name>
<dbReference type="Pfam" id="PF00134">
    <property type="entry name" value="Cyclin_N"/>
    <property type="match status" value="1"/>
</dbReference>
<keyword evidence="11" id="KW-1185">Reference proteome</keyword>
<evidence type="ECO:0000313" key="10">
    <source>
        <dbReference type="EMBL" id="CAL0316333.1"/>
    </source>
</evidence>
<evidence type="ECO:0000256" key="5">
    <source>
        <dbReference type="ARBA" id="ARBA00023306"/>
    </source>
</evidence>
<dbReference type="GO" id="GO:0051301">
    <property type="term" value="P:cell division"/>
    <property type="evidence" value="ECO:0007669"/>
    <property type="project" value="UniProtKB-KW"/>
</dbReference>
<dbReference type="CDD" id="cd20543">
    <property type="entry name" value="CYCLIN_AtCycD-like_rpt1"/>
    <property type="match status" value="1"/>
</dbReference>
<dbReference type="PROSITE" id="PS00292">
    <property type="entry name" value="CYCLINS"/>
    <property type="match status" value="1"/>
</dbReference>
<comment type="caution">
    <text evidence="10">The sequence shown here is derived from an EMBL/GenBank/DDBJ whole genome shotgun (WGS) entry which is preliminary data.</text>
</comment>
<comment type="subunit">
    <text evidence="2">Interacts with the CDC2 protein kinase to form a serine/threonine kinase holoenzyme complex also known as maturation promoting factor (MPF). The cyclin subunit imparts substrate specificity to the complex.</text>
</comment>
<accession>A0AAV1X3V2</accession>
<dbReference type="InterPro" id="IPR036915">
    <property type="entry name" value="Cyclin-like_sf"/>
</dbReference>
<dbReference type="InterPro" id="IPR013763">
    <property type="entry name" value="Cyclin-like_dom"/>
</dbReference>
<evidence type="ECO:0000256" key="2">
    <source>
        <dbReference type="ARBA" id="ARBA00011177"/>
    </source>
</evidence>
<evidence type="ECO:0000256" key="1">
    <source>
        <dbReference type="ARBA" id="ARBA00009065"/>
    </source>
</evidence>
<evidence type="ECO:0000259" key="8">
    <source>
        <dbReference type="SMART" id="SM00385"/>
    </source>
</evidence>
<evidence type="ECO:0000259" key="9">
    <source>
        <dbReference type="SMART" id="SM01332"/>
    </source>
</evidence>
<proteinExistence type="inferred from homology"/>
<dbReference type="CDD" id="cd20544">
    <property type="entry name" value="CYCLIN_AtCycD-like_rpt2"/>
    <property type="match status" value="1"/>
</dbReference>
<protein>
    <recommendedName>
        <fullName evidence="6">B-like cyclin</fullName>
    </recommendedName>
</protein>
<keyword evidence="5" id="KW-0131">Cell cycle</keyword>
<sequence>MDHSTAASLLYGEDCAEITSDHLSPPLDEESITTLLETESDHVPEKDYLHRCRQRLVNMTARLDAVNWILKVHAYYQFHPVTAFLSINYLDRFLSRTSLPVMKIQKLIIFYLYIHKIMKLFLQRENGWVFQLVSVACLSIAAKMEEPEVPLLMDLQLFEPKFMFQPKTIQRMELWVMNNLNWKLHSVTPFDYLHYFITNLPSSSETRARGMKRLFFTASDLIISTTRVIEFLGFAPSTIAAAAVICSTAIVLGDAPLPHSFHHRVNEEMVKWCEQLMEEHVVDTCHDKDKRGEVASPVGVLDAPICSSCDMSSDRNHQFEEAESLIKRLRSPAYDV</sequence>
<organism evidence="10 11">
    <name type="scientific">Lupinus luteus</name>
    <name type="common">European yellow lupine</name>
    <dbReference type="NCBI Taxonomy" id="3873"/>
    <lineage>
        <taxon>Eukaryota</taxon>
        <taxon>Viridiplantae</taxon>
        <taxon>Streptophyta</taxon>
        <taxon>Embryophyta</taxon>
        <taxon>Tracheophyta</taxon>
        <taxon>Spermatophyta</taxon>
        <taxon>Magnoliopsida</taxon>
        <taxon>eudicotyledons</taxon>
        <taxon>Gunneridae</taxon>
        <taxon>Pentapetalae</taxon>
        <taxon>rosids</taxon>
        <taxon>fabids</taxon>
        <taxon>Fabales</taxon>
        <taxon>Fabaceae</taxon>
        <taxon>Papilionoideae</taxon>
        <taxon>50 kb inversion clade</taxon>
        <taxon>genistoids sensu lato</taxon>
        <taxon>core genistoids</taxon>
        <taxon>Genisteae</taxon>
        <taxon>Lupinus</taxon>
    </lineage>
</organism>
<feature type="domain" description="Cyclin-like" evidence="8">
    <location>
        <begin position="67"/>
        <end position="178"/>
    </location>
</feature>
<dbReference type="AlphaFoldDB" id="A0AAV1X3V2"/>
<dbReference type="InterPro" id="IPR039361">
    <property type="entry name" value="Cyclin"/>
</dbReference>
<evidence type="ECO:0000313" key="11">
    <source>
        <dbReference type="Proteomes" id="UP001497480"/>
    </source>
</evidence>
<feature type="domain" description="Cyclin C-terminal" evidence="9">
    <location>
        <begin position="187"/>
        <end position="299"/>
    </location>
</feature>
<reference evidence="10 11" key="1">
    <citation type="submission" date="2024-03" db="EMBL/GenBank/DDBJ databases">
        <authorList>
            <person name="Martinez-Hernandez J."/>
        </authorList>
    </citation>
    <scope>NUCLEOTIDE SEQUENCE [LARGE SCALE GENOMIC DNA]</scope>
</reference>